<dbReference type="EMBL" id="LQQC01000008">
    <property type="protein sequence ID" value="KXZ58807.1"/>
    <property type="molecule type" value="Genomic_DNA"/>
</dbReference>
<gene>
    <name evidence="1" type="ORF">Bravens_00679</name>
</gene>
<accession>A0A150H9L8</accession>
<name>A0A150H9L8_9MICO</name>
<keyword evidence="2" id="KW-1185">Reference proteome</keyword>
<reference evidence="1 2" key="1">
    <citation type="submission" date="2016-01" db="EMBL/GenBank/DDBJ databases">
        <title>Use of Whole Genome Sequencing to ascertain that Brevibacterium massiliense (Roux, Raoult 2009) is a later heterotypic synonym of Brevibacterium ravenspurgense (Mages 2008).</title>
        <authorList>
            <person name="Bernier A.-M."/>
            <person name="Burdz T."/>
            <person name="Huynh C."/>
            <person name="Pachecho A.L."/>
            <person name="Wiebe D."/>
            <person name="Bonner C."/>
            <person name="Bernard K."/>
        </authorList>
    </citation>
    <scope>NUCLEOTIDE SEQUENCE [LARGE SCALE GENOMIC DNA]</scope>
    <source>
        <strain evidence="1 2">CCUG56047</strain>
    </source>
</reference>
<dbReference type="Proteomes" id="UP000243589">
    <property type="component" value="Unassembled WGS sequence"/>
</dbReference>
<sequence length="62" mass="7078">MSVVDVRTTVHTRENAVARREEILAKVGDPAAFRRRGEAFELNAEELALYSELLDLEYLLDD</sequence>
<evidence type="ECO:0000313" key="2">
    <source>
        <dbReference type="Proteomes" id="UP000243589"/>
    </source>
</evidence>
<organism evidence="1 2">
    <name type="scientific">Brevibacterium ravenspurgense</name>
    <dbReference type="NCBI Taxonomy" id="479117"/>
    <lineage>
        <taxon>Bacteria</taxon>
        <taxon>Bacillati</taxon>
        <taxon>Actinomycetota</taxon>
        <taxon>Actinomycetes</taxon>
        <taxon>Micrococcales</taxon>
        <taxon>Brevibacteriaceae</taxon>
        <taxon>Brevibacterium</taxon>
    </lineage>
</organism>
<protein>
    <submittedName>
        <fullName evidence="1">Uncharacterized protein</fullName>
    </submittedName>
</protein>
<dbReference type="AlphaFoldDB" id="A0A150H9L8"/>
<dbReference type="RefSeq" id="WP_062020285.1">
    <property type="nucleotide sequence ID" value="NZ_LQQC01000008.1"/>
</dbReference>
<comment type="caution">
    <text evidence="1">The sequence shown here is derived from an EMBL/GenBank/DDBJ whole genome shotgun (WGS) entry which is preliminary data.</text>
</comment>
<dbReference type="PATRIC" id="fig|479117.4.peg.677"/>
<evidence type="ECO:0000313" key="1">
    <source>
        <dbReference type="EMBL" id="KXZ58807.1"/>
    </source>
</evidence>
<proteinExistence type="predicted"/>